<keyword evidence="1" id="KW-0732">Signal</keyword>
<dbReference type="EMBL" id="JABBHF010000002">
    <property type="protein sequence ID" value="NMH86845.1"/>
    <property type="molecule type" value="Genomic_DNA"/>
</dbReference>
<feature type="chain" id="PRO_5047268928" evidence="1">
    <location>
        <begin position="28"/>
        <end position="271"/>
    </location>
</feature>
<name>A0ABX1RWY3_9FLAO</name>
<keyword evidence="3" id="KW-1185">Reference proteome</keyword>
<proteinExistence type="predicted"/>
<evidence type="ECO:0000313" key="3">
    <source>
        <dbReference type="Proteomes" id="UP000746690"/>
    </source>
</evidence>
<dbReference type="RefSeq" id="WP_169670772.1">
    <property type="nucleotide sequence ID" value="NZ_JABBHF010000002.1"/>
</dbReference>
<feature type="signal peptide" evidence="1">
    <location>
        <begin position="1"/>
        <end position="27"/>
    </location>
</feature>
<evidence type="ECO:0000313" key="2">
    <source>
        <dbReference type="EMBL" id="NMH86845.1"/>
    </source>
</evidence>
<comment type="caution">
    <text evidence="2">The sequence shown here is derived from an EMBL/GenBank/DDBJ whole genome shotgun (WGS) entry which is preliminary data.</text>
</comment>
<protein>
    <submittedName>
        <fullName evidence="2">Uncharacterized protein</fullName>
    </submittedName>
</protein>
<accession>A0ABX1RWY3</accession>
<sequence>MKLVLKMYKKYVFLSIAFMLFLIPSNAQEFKVVKTYEVQQAKQGVAVDGDYFYVVNNSNIVKYTRKASNQVKQWKDTSGAIKHLNSGIIINGKLYCTNSNYPESPMASSIEIFDPETLMHIDNVSLGIYIGSATWLDFYNGYWYVAFAHYTGRGSSEGKTNSWTQLVKFTKDWQRIEGWVFPKILIGKFGTRSNSGGFITKEGTIYATGHDDKELYKLKFPKIGHTLIWKNTYSIPYEGQGIALDASTEKSLTLFGIIKKDNKVIQTILKK</sequence>
<dbReference type="SUPFAM" id="SSF63825">
    <property type="entry name" value="YWTD domain"/>
    <property type="match status" value="1"/>
</dbReference>
<evidence type="ECO:0000256" key="1">
    <source>
        <dbReference type="SAM" id="SignalP"/>
    </source>
</evidence>
<gene>
    <name evidence="2" type="ORF">HHX25_04970</name>
</gene>
<reference evidence="2 3" key="1">
    <citation type="submission" date="2020-04" db="EMBL/GenBank/DDBJ databases">
        <title>A Flavivirga sp. nov.</title>
        <authorList>
            <person name="Sun X."/>
        </authorList>
    </citation>
    <scope>NUCLEOTIDE SEQUENCE [LARGE SCALE GENOMIC DNA]</scope>
    <source>
        <strain evidence="2 3">Y03</strain>
    </source>
</reference>
<organism evidence="2 3">
    <name type="scientific">Flavivirga algicola</name>
    <dbReference type="NCBI Taxonomy" id="2729136"/>
    <lineage>
        <taxon>Bacteria</taxon>
        <taxon>Pseudomonadati</taxon>
        <taxon>Bacteroidota</taxon>
        <taxon>Flavobacteriia</taxon>
        <taxon>Flavobacteriales</taxon>
        <taxon>Flavobacteriaceae</taxon>
        <taxon>Flavivirga</taxon>
    </lineage>
</organism>
<dbReference type="Proteomes" id="UP000746690">
    <property type="component" value="Unassembled WGS sequence"/>
</dbReference>